<proteinExistence type="inferred from homology"/>
<evidence type="ECO:0000313" key="9">
    <source>
        <dbReference type="Proteomes" id="UP000028045"/>
    </source>
</evidence>
<evidence type="ECO:0000256" key="6">
    <source>
        <dbReference type="SAM" id="SignalP"/>
    </source>
</evidence>
<feature type="chain" id="PRO_5001771672" description="FAD-binding PCMH-type domain-containing protein" evidence="6">
    <location>
        <begin position="19"/>
        <end position="603"/>
    </location>
</feature>
<dbReference type="AlphaFoldDB" id="A0A084B3U6"/>
<comment type="similarity">
    <text evidence="2">Belongs to the oxygen-dependent FAD-linked oxidoreductase family.</text>
</comment>
<reference evidence="8 9" key="1">
    <citation type="journal article" date="2014" name="BMC Genomics">
        <title>Comparative genome sequencing reveals chemotype-specific gene clusters in the toxigenic black mold Stachybotrys.</title>
        <authorList>
            <person name="Semeiks J."/>
            <person name="Borek D."/>
            <person name="Otwinowski Z."/>
            <person name="Grishin N.V."/>
        </authorList>
    </citation>
    <scope>NUCLEOTIDE SEQUENCE [LARGE SCALE GENOMIC DNA]</scope>
    <source>
        <strain evidence="9">CBS 109288 / IBT 7711</strain>
    </source>
</reference>
<dbReference type="OrthoDB" id="9983560at2759"/>
<dbReference type="Gene3D" id="3.30.465.10">
    <property type="match status" value="1"/>
</dbReference>
<dbReference type="PANTHER" id="PTHR42973">
    <property type="entry name" value="BINDING OXIDOREDUCTASE, PUTATIVE (AFU_ORTHOLOGUE AFUA_1G17690)-RELATED"/>
    <property type="match status" value="1"/>
</dbReference>
<evidence type="ECO:0000256" key="1">
    <source>
        <dbReference type="ARBA" id="ARBA00001974"/>
    </source>
</evidence>
<name>A0A084B3U6_STACB</name>
<keyword evidence="6" id="KW-0732">Signal</keyword>
<dbReference type="SUPFAM" id="SSF56176">
    <property type="entry name" value="FAD-binding/transporter-associated domain-like"/>
    <property type="match status" value="1"/>
</dbReference>
<dbReference type="GO" id="GO:0016491">
    <property type="term" value="F:oxidoreductase activity"/>
    <property type="evidence" value="ECO:0007669"/>
    <property type="project" value="UniProtKB-KW"/>
</dbReference>
<gene>
    <name evidence="8" type="ORF">S7711_00224</name>
</gene>
<comment type="cofactor">
    <cofactor evidence="1">
        <name>FAD</name>
        <dbReference type="ChEBI" id="CHEBI:57692"/>
    </cofactor>
</comment>
<organism evidence="8 9">
    <name type="scientific">Stachybotrys chartarum (strain CBS 109288 / IBT 7711)</name>
    <name type="common">Toxic black mold</name>
    <name type="synonym">Stilbospora chartarum</name>
    <dbReference type="NCBI Taxonomy" id="1280523"/>
    <lineage>
        <taxon>Eukaryota</taxon>
        <taxon>Fungi</taxon>
        <taxon>Dikarya</taxon>
        <taxon>Ascomycota</taxon>
        <taxon>Pezizomycotina</taxon>
        <taxon>Sordariomycetes</taxon>
        <taxon>Hypocreomycetidae</taxon>
        <taxon>Hypocreales</taxon>
        <taxon>Stachybotryaceae</taxon>
        <taxon>Stachybotrys</taxon>
    </lineage>
</organism>
<dbReference type="InterPro" id="IPR016169">
    <property type="entry name" value="FAD-bd_PCMH_sub2"/>
</dbReference>
<feature type="domain" description="FAD-binding PCMH-type" evidence="7">
    <location>
        <begin position="116"/>
        <end position="296"/>
    </location>
</feature>
<dbReference type="InterPro" id="IPR050416">
    <property type="entry name" value="FAD-linked_Oxidoreductase"/>
</dbReference>
<sequence length="603" mass="65130">MTVKAAAVLVSFFVVALGDIICKNHPSSSDWPTDADWGFLNRSTNGALIKTAPVASLCYPGSTFSSNVSCEEVQENWFYSAFHAKQPESIGYPYWANNSCVPPNDYAYRQGQQCELGGLPQYVLSASSAEQIATAAKWASSHNVRIVVKGTGHDLNGRSSGAYSLSIWTHQLQNITFDSQWRRPFRNGTENAVIAGSGNAWGSLLKAAAGVGRSVISGQDGTVGLGGFIGGGGHGPLSSHYGLAADQVLQATVVTTEGEILVANEAQNQDLLWAIRGGGPGLYGIVVEYVLRTHPLPENAVSSTLSMVLTDNSTVAATASWGALTSLVRSLPDLMDLGLTGYGFATTRYLETPCSSSPVKGIEVTMTLYRFNSTVEEHKSLLEPVKSRMLAHDGNKSIAVTVSGPVLLPDFLSLFDLLNPTPSRCGDISLSSSRLLGRREVTDLSHDKLQSYLERVSASQVEGRSSRLVFGLQGGPGPRNVDTHMRGALTPAWRKAYLHVISTGANIITTDSTPQDALHLAAAWTEDNKEAVWREWAPDSGSYINEANPFNRNFEHDYYGGNYDRLMEIKDKYDPSSSLFVQSGVGSHSWQYDLNSGMLCREL</sequence>
<keyword evidence="3" id="KW-0285">Flavoprotein</keyword>
<dbReference type="HOGENOM" id="CLU_018354_4_3_1"/>
<evidence type="ECO:0000256" key="5">
    <source>
        <dbReference type="ARBA" id="ARBA00023002"/>
    </source>
</evidence>
<dbReference type="InterPro" id="IPR012951">
    <property type="entry name" value="BBE"/>
</dbReference>
<dbReference type="Proteomes" id="UP000028045">
    <property type="component" value="Unassembled WGS sequence"/>
</dbReference>
<dbReference type="EMBL" id="KL648097">
    <property type="protein sequence ID" value="KEY72225.1"/>
    <property type="molecule type" value="Genomic_DNA"/>
</dbReference>
<dbReference type="Gene3D" id="3.40.462.20">
    <property type="match status" value="1"/>
</dbReference>
<protein>
    <recommendedName>
        <fullName evidence="7">FAD-binding PCMH-type domain-containing protein</fullName>
    </recommendedName>
</protein>
<dbReference type="Pfam" id="PF08031">
    <property type="entry name" value="BBE"/>
    <property type="match status" value="1"/>
</dbReference>
<evidence type="ECO:0000256" key="4">
    <source>
        <dbReference type="ARBA" id="ARBA00022827"/>
    </source>
</evidence>
<dbReference type="Pfam" id="PF01565">
    <property type="entry name" value="FAD_binding_4"/>
    <property type="match status" value="1"/>
</dbReference>
<keyword evidence="4" id="KW-0274">FAD</keyword>
<keyword evidence="5" id="KW-0560">Oxidoreductase</keyword>
<keyword evidence="9" id="KW-1185">Reference proteome</keyword>
<dbReference type="PANTHER" id="PTHR42973:SF39">
    <property type="entry name" value="FAD-BINDING PCMH-TYPE DOMAIN-CONTAINING PROTEIN"/>
    <property type="match status" value="1"/>
</dbReference>
<dbReference type="PROSITE" id="PS51387">
    <property type="entry name" value="FAD_PCMH"/>
    <property type="match status" value="1"/>
</dbReference>
<evidence type="ECO:0000313" key="8">
    <source>
        <dbReference type="EMBL" id="KEY72225.1"/>
    </source>
</evidence>
<dbReference type="InterPro" id="IPR006094">
    <property type="entry name" value="Oxid_FAD_bind_N"/>
</dbReference>
<dbReference type="GO" id="GO:0071949">
    <property type="term" value="F:FAD binding"/>
    <property type="evidence" value="ECO:0007669"/>
    <property type="project" value="InterPro"/>
</dbReference>
<evidence type="ECO:0000256" key="2">
    <source>
        <dbReference type="ARBA" id="ARBA00005466"/>
    </source>
</evidence>
<feature type="signal peptide" evidence="6">
    <location>
        <begin position="1"/>
        <end position="18"/>
    </location>
</feature>
<accession>A0A084B3U6</accession>
<dbReference type="InterPro" id="IPR016166">
    <property type="entry name" value="FAD-bd_PCMH"/>
</dbReference>
<dbReference type="InterPro" id="IPR036318">
    <property type="entry name" value="FAD-bd_PCMH-like_sf"/>
</dbReference>
<evidence type="ECO:0000256" key="3">
    <source>
        <dbReference type="ARBA" id="ARBA00022630"/>
    </source>
</evidence>
<evidence type="ECO:0000259" key="7">
    <source>
        <dbReference type="PROSITE" id="PS51387"/>
    </source>
</evidence>